<keyword evidence="1" id="KW-0812">Transmembrane</keyword>
<evidence type="ECO:0000313" key="2">
    <source>
        <dbReference type="EMBL" id="PRQ57249.1"/>
    </source>
</evidence>
<sequence length="69" mass="7701">MSYTISLQINFSTVLSNQILLNGLLTLYIMQSSPYTGTVFINPTTRVPFFTHLSPALLSLTVNITFVDM</sequence>
<keyword evidence="1" id="KW-0472">Membrane</keyword>
<evidence type="ECO:0000256" key="1">
    <source>
        <dbReference type="SAM" id="Phobius"/>
    </source>
</evidence>
<comment type="caution">
    <text evidence="2">The sequence shown here is derived from an EMBL/GenBank/DDBJ whole genome shotgun (WGS) entry which is preliminary data.</text>
</comment>
<evidence type="ECO:0000313" key="3">
    <source>
        <dbReference type="Proteomes" id="UP000238479"/>
    </source>
</evidence>
<dbReference type="AlphaFoldDB" id="A0A2P6SEZ8"/>
<reference evidence="2 3" key="1">
    <citation type="journal article" date="2018" name="Nat. Genet.">
        <title>The Rosa genome provides new insights in the design of modern roses.</title>
        <authorList>
            <person name="Bendahmane M."/>
        </authorList>
    </citation>
    <scope>NUCLEOTIDE SEQUENCE [LARGE SCALE GENOMIC DNA]</scope>
    <source>
        <strain evidence="3">cv. Old Blush</strain>
    </source>
</reference>
<accession>A0A2P6SEZ8</accession>
<gene>
    <name evidence="2" type="ORF">RchiOBHm_Chr1g0346221</name>
</gene>
<feature type="transmembrane region" description="Helical" evidence="1">
    <location>
        <begin position="49"/>
        <end position="67"/>
    </location>
</feature>
<protein>
    <submittedName>
        <fullName evidence="2">Uncharacterized protein</fullName>
    </submittedName>
</protein>
<keyword evidence="1" id="KW-1133">Transmembrane helix</keyword>
<feature type="transmembrane region" description="Helical" evidence="1">
    <location>
        <begin position="7"/>
        <end position="29"/>
    </location>
</feature>
<dbReference type="EMBL" id="PDCK01000039">
    <property type="protein sequence ID" value="PRQ57249.1"/>
    <property type="molecule type" value="Genomic_DNA"/>
</dbReference>
<keyword evidence="3" id="KW-1185">Reference proteome</keyword>
<name>A0A2P6SEZ8_ROSCH</name>
<proteinExistence type="predicted"/>
<dbReference type="Proteomes" id="UP000238479">
    <property type="component" value="Chromosome 1"/>
</dbReference>
<dbReference type="Gramene" id="PRQ57249">
    <property type="protein sequence ID" value="PRQ57249"/>
    <property type="gene ID" value="RchiOBHm_Chr1g0346221"/>
</dbReference>
<organism evidence="2 3">
    <name type="scientific">Rosa chinensis</name>
    <name type="common">China rose</name>
    <dbReference type="NCBI Taxonomy" id="74649"/>
    <lineage>
        <taxon>Eukaryota</taxon>
        <taxon>Viridiplantae</taxon>
        <taxon>Streptophyta</taxon>
        <taxon>Embryophyta</taxon>
        <taxon>Tracheophyta</taxon>
        <taxon>Spermatophyta</taxon>
        <taxon>Magnoliopsida</taxon>
        <taxon>eudicotyledons</taxon>
        <taxon>Gunneridae</taxon>
        <taxon>Pentapetalae</taxon>
        <taxon>rosids</taxon>
        <taxon>fabids</taxon>
        <taxon>Rosales</taxon>
        <taxon>Rosaceae</taxon>
        <taxon>Rosoideae</taxon>
        <taxon>Rosoideae incertae sedis</taxon>
        <taxon>Rosa</taxon>
    </lineage>
</organism>